<accession>A0A1J4MZX9</accession>
<gene>
    <name evidence="2" type="ORF">UG56_020530</name>
</gene>
<dbReference type="PROSITE" id="PS52050">
    <property type="entry name" value="WYL"/>
    <property type="match status" value="1"/>
</dbReference>
<dbReference type="STRING" id="1844.UG56_020530"/>
<comment type="caution">
    <text evidence="2">The sequence shown here is derived from an EMBL/GenBank/DDBJ whole genome shotgun (WGS) entry which is preliminary data.</text>
</comment>
<dbReference type="InterPro" id="IPR032830">
    <property type="entry name" value="XPB/Ssl2_N"/>
</dbReference>
<sequence>MPMDTGFRSLADQLRSWPTERITRLLLARPDLATPSPHDSGQLAARAATRTSLHYALDDLNHLELIVLDAVVLANQTTKAHLSSMVNADVAAATRALSHLEDTGLVWHSLGGLRAVTGVAALLRGSPGTSGLQPFAADQEEAVRRLAAVSAEARAMLEAVDAGGGQASSSRARTRVTVDEAAGPAEELIAHGLLVSSEDGMLILPGEVGLALRGGRTTPAPVDVPPPLPTSSRASSLVDRAAAGAAFELVRNLELLLDAWSATPPRSLRGGTGLTVRDLKATAERLHVAEPTAALLIEVAWTSGLLALGTDEEGDPSWMPTELFDQWLQQPLAARWSHVAGAWLASPRLPGLVGQRDPAGKTWNALAPDLAGASAVETRRLTLGLLAEMPDGEVLAAGTGPAAVVARLAWERPRRPRTRTESRESLVAWTLTEAETLGLTAFGGLAAYGRALVAGEDPVPVLAGLLPEPVDHVLLQGDLTAVAPGPLEPALARTLAVVATVESHGGATVYRFTKESVRRAMDRGWTATEIHTFLAAASRTPVPQALTYLVDDTARTFGTIRVGFAAAYLRSDDEAALAELLAHPAAESLGLRRLAPTVVVSTVALDSLLPRLRELGLAPVVEAPDGSVHVARPDAKRAKARNAQRPAGAQEAHLTVRATAVAARIKAGDETAASRPSPPEPASTMAILHEAIDAGEQVVLSYVDGRGVAGEARVEPVGIDGGSLAARVEDDVRSFALSRIRSVRPGS</sequence>
<keyword evidence="3" id="KW-1185">Reference proteome</keyword>
<proteinExistence type="predicted"/>
<feature type="domain" description="Helicase XPB/Ssl2 N-terminal" evidence="1">
    <location>
        <begin position="473"/>
        <end position="595"/>
    </location>
</feature>
<dbReference type="Pfam" id="PF13625">
    <property type="entry name" value="Helicase_C_3"/>
    <property type="match status" value="1"/>
</dbReference>
<dbReference type="Proteomes" id="UP000033772">
    <property type="component" value="Unassembled WGS sequence"/>
</dbReference>
<evidence type="ECO:0000313" key="3">
    <source>
        <dbReference type="Proteomes" id="UP000033772"/>
    </source>
</evidence>
<protein>
    <recommendedName>
        <fullName evidence="1">Helicase XPB/Ssl2 N-terminal domain-containing protein</fullName>
    </recommendedName>
</protein>
<dbReference type="AlphaFoldDB" id="A0A1J4MZX9"/>
<reference evidence="2" key="1">
    <citation type="submission" date="2016-10" db="EMBL/GenBank/DDBJ databases">
        <title>Draft Genome Sequence of Nocardioides luteus Strain BAFB, an Alkane-Degrading Bacterium Isolated from JP-7 Polluted Soil.</title>
        <authorList>
            <person name="Brown L."/>
            <person name="Ruiz O.N."/>
            <person name="Gunasekera T."/>
        </authorList>
    </citation>
    <scope>NUCLEOTIDE SEQUENCE [LARGE SCALE GENOMIC DNA]</scope>
    <source>
        <strain evidence="2">BAFB</strain>
    </source>
</reference>
<name>A0A1J4MZX9_9ACTN</name>
<evidence type="ECO:0000259" key="1">
    <source>
        <dbReference type="Pfam" id="PF13625"/>
    </source>
</evidence>
<dbReference type="EMBL" id="JZDQ02000032">
    <property type="protein sequence ID" value="OIJ24827.1"/>
    <property type="molecule type" value="Genomic_DNA"/>
</dbReference>
<evidence type="ECO:0000313" key="2">
    <source>
        <dbReference type="EMBL" id="OIJ24827.1"/>
    </source>
</evidence>
<organism evidence="2 3">
    <name type="scientific">Nocardioides luteus</name>
    <dbReference type="NCBI Taxonomy" id="1844"/>
    <lineage>
        <taxon>Bacteria</taxon>
        <taxon>Bacillati</taxon>
        <taxon>Actinomycetota</taxon>
        <taxon>Actinomycetes</taxon>
        <taxon>Propionibacteriales</taxon>
        <taxon>Nocardioidaceae</taxon>
        <taxon>Nocardioides</taxon>
    </lineage>
</organism>